<gene>
    <name evidence="3" type="primary">rfaH</name>
    <name evidence="3" type="ORF">BHE75_01916</name>
</gene>
<evidence type="ECO:0000313" key="3">
    <source>
        <dbReference type="EMBL" id="OHT19923.1"/>
    </source>
</evidence>
<sequence length="177" mass="20229">MGDWCILRMKGQSTLPVFRALAEAGYDVWTPIQIQSRRVPRSKSRVERPVPIMPTYVFARAARIRDLFEVSQTVGFSVFHHRDRVPLIADREIEGLRTAEERAKPRDRKRVFRVGERVRVPEGAFAGLEGIVEQSDGRHTLVCFGGRLSINVDSFLLRSSELGSGYPKREPLLQQLR</sequence>
<dbReference type="Gene3D" id="3.30.70.940">
    <property type="entry name" value="NusG, N-terminal domain"/>
    <property type="match status" value="1"/>
</dbReference>
<organism evidence="3 4">
    <name type="scientific">Edaphosphingomonas haloaromaticamans</name>
    <dbReference type="NCBI Taxonomy" id="653954"/>
    <lineage>
        <taxon>Bacteria</taxon>
        <taxon>Pseudomonadati</taxon>
        <taxon>Pseudomonadota</taxon>
        <taxon>Alphaproteobacteria</taxon>
        <taxon>Sphingomonadales</taxon>
        <taxon>Rhizorhabdaceae</taxon>
        <taxon>Edaphosphingomonas</taxon>
    </lineage>
</organism>
<dbReference type="SUPFAM" id="SSF50104">
    <property type="entry name" value="Translation proteins SH3-like domain"/>
    <property type="match status" value="1"/>
</dbReference>
<protein>
    <submittedName>
        <fullName evidence="3">Transcription antitermination protein RfaH</fullName>
    </submittedName>
</protein>
<reference evidence="3 4" key="1">
    <citation type="submission" date="2016-09" db="EMBL/GenBank/DDBJ databases">
        <title>Metabolic pathway, cell adaptation mechanisms and a novel monoxygenase revealed through proteogenomic-transcription analysis of a Sphingomonas haloaromaticamans strain degrading the fungicide ortho-phenylphenol.</title>
        <authorList>
            <person name="Perruchon C."/>
            <person name="Papadopoulou E.S."/>
            <person name="Rousidou C."/>
            <person name="Vasileiadis S."/>
            <person name="Tanou G."/>
            <person name="Amoutzias G."/>
            <person name="Molassiotis A."/>
            <person name="Karpouzas D.G."/>
        </authorList>
    </citation>
    <scope>NUCLEOTIDE SEQUENCE [LARGE SCALE GENOMIC DNA]</scope>
    <source>
        <strain evidence="3 4">P3</strain>
    </source>
</reference>
<dbReference type="InterPro" id="IPR008991">
    <property type="entry name" value="Translation_prot_SH3-like_sf"/>
</dbReference>
<dbReference type="Pfam" id="PF02357">
    <property type="entry name" value="NusG"/>
    <property type="match status" value="1"/>
</dbReference>
<dbReference type="GO" id="GO:0006354">
    <property type="term" value="P:DNA-templated transcription elongation"/>
    <property type="evidence" value="ECO:0007669"/>
    <property type="project" value="InterPro"/>
</dbReference>
<name>A0A1S1HFF4_9SPHN</name>
<dbReference type="InterPro" id="IPR006645">
    <property type="entry name" value="NGN-like_dom"/>
</dbReference>
<accession>A0A1S1HFF4</accession>
<dbReference type="Proteomes" id="UP000179467">
    <property type="component" value="Unassembled WGS sequence"/>
</dbReference>
<proteinExistence type="predicted"/>
<feature type="domain" description="NusG-like N-terminal" evidence="2">
    <location>
        <begin position="3"/>
        <end position="96"/>
    </location>
</feature>
<comment type="caution">
    <text evidence="3">The sequence shown here is derived from an EMBL/GenBank/DDBJ whole genome shotgun (WGS) entry which is preliminary data.</text>
</comment>
<dbReference type="EMBL" id="MIPT01000001">
    <property type="protein sequence ID" value="OHT19923.1"/>
    <property type="molecule type" value="Genomic_DNA"/>
</dbReference>
<dbReference type="RefSeq" id="WP_070933700.1">
    <property type="nucleotide sequence ID" value="NZ_MIPT01000001.1"/>
</dbReference>
<dbReference type="InterPro" id="IPR036735">
    <property type="entry name" value="NGN_dom_sf"/>
</dbReference>
<evidence type="ECO:0000259" key="2">
    <source>
        <dbReference type="Pfam" id="PF02357"/>
    </source>
</evidence>
<keyword evidence="4" id="KW-1185">Reference proteome</keyword>
<dbReference type="SUPFAM" id="SSF82679">
    <property type="entry name" value="N-utilization substance G protein NusG, N-terminal domain"/>
    <property type="match status" value="1"/>
</dbReference>
<evidence type="ECO:0000313" key="4">
    <source>
        <dbReference type="Proteomes" id="UP000179467"/>
    </source>
</evidence>
<dbReference type="OrthoDB" id="7478487at2"/>
<evidence type="ECO:0000256" key="1">
    <source>
        <dbReference type="ARBA" id="ARBA00023163"/>
    </source>
</evidence>
<keyword evidence="1" id="KW-0804">Transcription</keyword>
<dbReference type="AlphaFoldDB" id="A0A1S1HFF4"/>